<sequence length="79" mass="8899">MTTTQRTWFVYFVAIQYGHNGGLGFSNMEFRISVKVTDLAGVQLIEQNLRSNGYPNALVMGYNLLRTETEPVATPGRTR</sequence>
<protein>
    <submittedName>
        <fullName evidence="1">Uncharacterized protein</fullName>
    </submittedName>
</protein>
<evidence type="ECO:0000313" key="2">
    <source>
        <dbReference type="Proteomes" id="UP000219612"/>
    </source>
</evidence>
<dbReference type="Proteomes" id="UP000219612">
    <property type="component" value="Unassembled WGS sequence"/>
</dbReference>
<organism evidence="1 2">
    <name type="scientific">Paractinoplanes atraurantiacus</name>
    <dbReference type="NCBI Taxonomy" id="1036182"/>
    <lineage>
        <taxon>Bacteria</taxon>
        <taxon>Bacillati</taxon>
        <taxon>Actinomycetota</taxon>
        <taxon>Actinomycetes</taxon>
        <taxon>Micromonosporales</taxon>
        <taxon>Micromonosporaceae</taxon>
        <taxon>Paractinoplanes</taxon>
    </lineage>
</organism>
<dbReference type="RefSeq" id="WP_097318131.1">
    <property type="nucleotide sequence ID" value="NZ_OBDY01000001.1"/>
</dbReference>
<proteinExistence type="predicted"/>
<evidence type="ECO:0000313" key="1">
    <source>
        <dbReference type="EMBL" id="SNY09795.1"/>
    </source>
</evidence>
<reference evidence="1 2" key="1">
    <citation type="submission" date="2017-09" db="EMBL/GenBank/DDBJ databases">
        <authorList>
            <person name="Ehlers B."/>
            <person name="Leendertz F.H."/>
        </authorList>
    </citation>
    <scope>NUCLEOTIDE SEQUENCE [LARGE SCALE GENOMIC DNA]</scope>
    <source>
        <strain evidence="1 2">CGMCC 4.6857</strain>
    </source>
</reference>
<accession>A0A285FER1</accession>
<dbReference type="AlphaFoldDB" id="A0A285FER1"/>
<gene>
    <name evidence="1" type="ORF">SAMN05421748_101901</name>
</gene>
<name>A0A285FER1_9ACTN</name>
<dbReference type="EMBL" id="OBDY01000001">
    <property type="protein sequence ID" value="SNY09795.1"/>
    <property type="molecule type" value="Genomic_DNA"/>
</dbReference>
<keyword evidence="2" id="KW-1185">Reference proteome</keyword>